<keyword evidence="2" id="KW-1185">Reference proteome</keyword>
<protein>
    <submittedName>
        <fullName evidence="1">Uncharacterized protein</fullName>
    </submittedName>
</protein>
<evidence type="ECO:0000313" key="2">
    <source>
        <dbReference type="Proteomes" id="UP000026984"/>
    </source>
</evidence>
<dbReference type="GeneID" id="19686908"/>
<dbReference type="EMBL" id="KC954774">
    <property type="protein sequence ID" value="AIA64687.1"/>
    <property type="molecule type" value="Genomic_DNA"/>
</dbReference>
<gene>
    <name evidence="1" type="ORF">CR8_157</name>
</gene>
<organism evidence="1 2">
    <name type="scientific">Cronobacter phage CR8</name>
    <dbReference type="NCBI Taxonomy" id="1327934"/>
    <lineage>
        <taxon>Viruses</taxon>
        <taxon>Duplodnaviria</taxon>
        <taxon>Heunggongvirae</taxon>
        <taxon>Uroviricota</taxon>
        <taxon>Caudoviricetes</taxon>
        <taxon>Vequintavirinae</taxon>
        <taxon>Certrevirus</taxon>
        <taxon>Certrevirus CR8</taxon>
    </lineage>
</organism>
<dbReference type="KEGG" id="vg:19686908"/>
<proteinExistence type="predicted"/>
<sequence>MIAESEIRQTLAALRYLHRLRLGSDPTYAGSCLAKDAENGIATLKELNDRMRDSDRSDFIGGEI</sequence>
<name>A0A060AM38_9CAUD</name>
<evidence type="ECO:0000313" key="1">
    <source>
        <dbReference type="EMBL" id="AIA64687.1"/>
    </source>
</evidence>
<accession>A0A060AM38</accession>
<reference evidence="1 2" key="1">
    <citation type="submission" date="2013-04" db="EMBL/GenBank/DDBJ databases">
        <title>Complete Genome Sequence of Cronobacter sakazakii Bacteriophage CR8.</title>
        <authorList>
            <person name="Kim Y."/>
            <person name="Shin H."/>
            <person name="Ryu S."/>
        </authorList>
    </citation>
    <scope>NUCLEOTIDE SEQUENCE [LARGE SCALE GENOMIC DNA]</scope>
</reference>
<dbReference type="RefSeq" id="YP_009042394.1">
    <property type="nucleotide sequence ID" value="NC_024354.1"/>
</dbReference>
<dbReference type="Proteomes" id="UP000026984">
    <property type="component" value="Segment"/>
</dbReference>